<keyword evidence="14" id="KW-1185">Reference proteome</keyword>
<evidence type="ECO:0000259" key="12">
    <source>
        <dbReference type="PROSITE" id="PS50192"/>
    </source>
</evidence>
<dbReference type="GO" id="GO:0005484">
    <property type="term" value="F:SNAP receptor activity"/>
    <property type="evidence" value="ECO:0007669"/>
    <property type="project" value="EnsemblFungi"/>
</dbReference>
<dbReference type="GO" id="GO:0006675">
    <property type="term" value="P:mannosyl-inositol phosphorylceramide metabolic process"/>
    <property type="evidence" value="ECO:0007669"/>
    <property type="project" value="EnsemblFungi"/>
</dbReference>
<dbReference type="SUPFAM" id="SSF47661">
    <property type="entry name" value="t-snare proteins"/>
    <property type="match status" value="1"/>
</dbReference>
<reference evidence="13 14" key="1">
    <citation type="submission" date="2014-12" db="EMBL/GenBank/DDBJ databases">
        <authorList>
            <person name="Neuveglise Cecile"/>
        </authorList>
    </citation>
    <scope>NUCLEOTIDE SEQUENCE [LARGE SCALE GENOMIC DNA]</scope>
    <source>
        <strain evidence="13 14">CBS 12615</strain>
    </source>
</reference>
<feature type="transmembrane region" description="Helical" evidence="11">
    <location>
        <begin position="303"/>
        <end position="320"/>
    </location>
</feature>
<feature type="compositionally biased region" description="Low complexity" evidence="10">
    <location>
        <begin position="212"/>
        <end position="223"/>
    </location>
</feature>
<dbReference type="InterPro" id="IPR000727">
    <property type="entry name" value="T_SNARE_dom"/>
</dbReference>
<dbReference type="GO" id="GO:0005802">
    <property type="term" value="C:trans-Golgi network"/>
    <property type="evidence" value="ECO:0007669"/>
    <property type="project" value="EnsemblFungi"/>
</dbReference>
<dbReference type="GO" id="GO:0031201">
    <property type="term" value="C:SNARE complex"/>
    <property type="evidence" value="ECO:0007669"/>
    <property type="project" value="EnsemblFungi"/>
</dbReference>
<evidence type="ECO:0000313" key="13">
    <source>
        <dbReference type="EMBL" id="CEP62214.1"/>
    </source>
</evidence>
<feature type="domain" description="T-SNARE coiled-coil homology" evidence="12">
    <location>
        <begin position="229"/>
        <end position="291"/>
    </location>
</feature>
<dbReference type="GO" id="GO:0048278">
    <property type="term" value="P:vesicle docking"/>
    <property type="evidence" value="ECO:0007669"/>
    <property type="project" value="TreeGrafter"/>
</dbReference>
<feature type="region of interest" description="Disordered" evidence="10">
    <location>
        <begin position="200"/>
        <end position="229"/>
    </location>
</feature>
<protein>
    <submittedName>
        <fullName evidence="13">LALA0S05e00408g1_1</fullName>
    </submittedName>
</protein>
<gene>
    <name evidence="13" type="ORF">LALA0_S05e00408g</name>
</gene>
<sequence>MFRDRTNLFLSYRRTFPRSYQRPKSNDTNSFFDIEDSGLDETHPMIDMRDAAQSPSSLFVEPTEEIDRNLEQVEPRMLQLTRLYRKNSLPGFDDKTEDEQEIEELGLQIIQLFQRCYSIMKSLKASSSSGIFQGQQLNQGSLIVLNNLEKNYANKIQLSSNKFRVLQNNYLKFLNKDDFKPLPSSSTDADTLLVLEEEEKGGATQQEIDSYSRQTLQRQSQRQTDGKNAQFLREREEEITQLARGVLEVSTIFREMQDLVIDQGTIIDRIDYNLENTVTELKGAHRELERATIYQKRTQKCKVIFLLSLVVMALFFFVMLKPHNGKQRDGSRKQPNPQDPASNAGHDVSSEGASRT</sequence>
<keyword evidence="4 11" id="KW-0812">Transmembrane</keyword>
<dbReference type="GO" id="GO:0010008">
    <property type="term" value="C:endosome membrane"/>
    <property type="evidence" value="ECO:0007669"/>
    <property type="project" value="EnsemblFungi"/>
</dbReference>
<name>A0A0C7N9S2_9SACH</name>
<evidence type="ECO:0000256" key="8">
    <source>
        <dbReference type="ARBA" id="ARBA00023054"/>
    </source>
</evidence>
<dbReference type="HOGENOM" id="CLU_038177_0_0_1"/>
<evidence type="ECO:0000256" key="4">
    <source>
        <dbReference type="ARBA" id="ARBA00022692"/>
    </source>
</evidence>
<dbReference type="GO" id="GO:0009306">
    <property type="term" value="P:protein secretion"/>
    <property type="evidence" value="ECO:0007669"/>
    <property type="project" value="EnsemblFungi"/>
</dbReference>
<dbReference type="GO" id="GO:0006897">
    <property type="term" value="P:endocytosis"/>
    <property type="evidence" value="ECO:0007669"/>
    <property type="project" value="EnsemblFungi"/>
</dbReference>
<evidence type="ECO:0000256" key="11">
    <source>
        <dbReference type="SAM" id="Phobius"/>
    </source>
</evidence>
<dbReference type="GO" id="GO:0006906">
    <property type="term" value="P:vesicle fusion"/>
    <property type="evidence" value="ECO:0007669"/>
    <property type="project" value="EnsemblFungi"/>
</dbReference>
<keyword evidence="3" id="KW-0813">Transport</keyword>
<keyword evidence="6 11" id="KW-1133">Transmembrane helix</keyword>
<evidence type="ECO:0000313" key="14">
    <source>
        <dbReference type="Proteomes" id="UP000054304"/>
    </source>
</evidence>
<dbReference type="GO" id="GO:0032527">
    <property type="term" value="P:protein exit from endoplasmic reticulum"/>
    <property type="evidence" value="ECO:0007669"/>
    <property type="project" value="EnsemblFungi"/>
</dbReference>
<organism evidence="13 14">
    <name type="scientific">Lachancea lanzarotensis</name>
    <dbReference type="NCBI Taxonomy" id="1245769"/>
    <lineage>
        <taxon>Eukaryota</taxon>
        <taxon>Fungi</taxon>
        <taxon>Dikarya</taxon>
        <taxon>Ascomycota</taxon>
        <taxon>Saccharomycotina</taxon>
        <taxon>Saccharomycetes</taxon>
        <taxon>Saccharomycetales</taxon>
        <taxon>Saccharomycetaceae</taxon>
        <taxon>Lachancea</taxon>
    </lineage>
</organism>
<evidence type="ECO:0000256" key="2">
    <source>
        <dbReference type="ARBA" id="ARBA00009063"/>
    </source>
</evidence>
<dbReference type="GO" id="GO:0000139">
    <property type="term" value="C:Golgi membrane"/>
    <property type="evidence" value="ECO:0007669"/>
    <property type="project" value="UniProtKB-SubCell"/>
</dbReference>
<dbReference type="InterPro" id="IPR006012">
    <property type="entry name" value="Syntaxin/epimorphin_CS"/>
</dbReference>
<dbReference type="PROSITE" id="PS50192">
    <property type="entry name" value="T_SNARE"/>
    <property type="match status" value="1"/>
</dbReference>
<dbReference type="EMBL" id="LN736364">
    <property type="protein sequence ID" value="CEP62214.1"/>
    <property type="molecule type" value="Genomic_DNA"/>
</dbReference>
<dbReference type="Pfam" id="PF05739">
    <property type="entry name" value="SNARE"/>
    <property type="match status" value="1"/>
</dbReference>
<evidence type="ECO:0000256" key="10">
    <source>
        <dbReference type="SAM" id="MobiDB-lite"/>
    </source>
</evidence>
<evidence type="ECO:0000256" key="5">
    <source>
        <dbReference type="ARBA" id="ARBA00022927"/>
    </source>
</evidence>
<dbReference type="RefSeq" id="XP_022628443.1">
    <property type="nucleotide sequence ID" value="XM_022772084.1"/>
</dbReference>
<dbReference type="Proteomes" id="UP000054304">
    <property type="component" value="Unassembled WGS sequence"/>
</dbReference>
<dbReference type="PROSITE" id="PS00914">
    <property type="entry name" value="SYNTAXIN"/>
    <property type="match status" value="1"/>
</dbReference>
<evidence type="ECO:0000256" key="1">
    <source>
        <dbReference type="ARBA" id="ARBA00004409"/>
    </source>
</evidence>
<comment type="subcellular location">
    <subcellularLocation>
        <location evidence="1">Golgi apparatus membrane</location>
        <topology evidence="1">Single-pass type IV membrane protein</topology>
    </subcellularLocation>
</comment>
<dbReference type="AlphaFoldDB" id="A0A0C7N9S2"/>
<dbReference type="PANTHER" id="PTHR19957:SF83">
    <property type="entry name" value="SYNTAXIN-16"/>
    <property type="match status" value="1"/>
</dbReference>
<evidence type="ECO:0000256" key="7">
    <source>
        <dbReference type="ARBA" id="ARBA00023034"/>
    </source>
</evidence>
<keyword evidence="7" id="KW-0333">Golgi apparatus</keyword>
<evidence type="ECO:0000256" key="3">
    <source>
        <dbReference type="ARBA" id="ARBA00022448"/>
    </source>
</evidence>
<feature type="region of interest" description="Disordered" evidence="10">
    <location>
        <begin position="325"/>
        <end position="356"/>
    </location>
</feature>
<dbReference type="GO" id="GO:0006896">
    <property type="term" value="P:Golgi to vacuole transport"/>
    <property type="evidence" value="ECO:0007669"/>
    <property type="project" value="EnsemblFungi"/>
</dbReference>
<dbReference type="GO" id="GO:0032258">
    <property type="term" value="P:cytoplasm to vacuole targeting by the Cvt pathway"/>
    <property type="evidence" value="ECO:0007669"/>
    <property type="project" value="EnsemblFungi"/>
</dbReference>
<dbReference type="SMART" id="SM00397">
    <property type="entry name" value="t_SNARE"/>
    <property type="match status" value="1"/>
</dbReference>
<keyword evidence="5" id="KW-0653">Protein transport</keyword>
<dbReference type="InterPro" id="IPR010989">
    <property type="entry name" value="SNARE"/>
</dbReference>
<keyword evidence="9 11" id="KW-0472">Membrane</keyword>
<proteinExistence type="inferred from homology"/>
<dbReference type="STRING" id="1245769.A0A0C7N9S2"/>
<dbReference type="GeneID" id="34685672"/>
<comment type="similarity">
    <text evidence="2">Belongs to the syntaxin family.</text>
</comment>
<dbReference type="CDD" id="cd15845">
    <property type="entry name" value="SNARE_syntaxin16"/>
    <property type="match status" value="1"/>
</dbReference>
<evidence type="ECO:0000256" key="9">
    <source>
        <dbReference type="ARBA" id="ARBA00023136"/>
    </source>
</evidence>
<accession>A0A0C7N9S2</accession>
<evidence type="ECO:0000256" key="6">
    <source>
        <dbReference type="ARBA" id="ARBA00022989"/>
    </source>
</evidence>
<dbReference type="OrthoDB" id="10251371at2759"/>
<dbReference type="PANTHER" id="PTHR19957">
    <property type="entry name" value="SYNTAXIN"/>
    <property type="match status" value="1"/>
</dbReference>
<dbReference type="InterPro" id="IPR045242">
    <property type="entry name" value="Syntaxin"/>
</dbReference>
<dbReference type="Gene3D" id="1.20.58.70">
    <property type="match status" value="1"/>
</dbReference>
<keyword evidence="8" id="KW-0175">Coiled coil</keyword>
<dbReference type="GO" id="GO:0000149">
    <property type="term" value="F:SNARE binding"/>
    <property type="evidence" value="ECO:0007669"/>
    <property type="project" value="TreeGrafter"/>
</dbReference>